<accession>A0A8S5SBT2</accession>
<organism evidence="6">
    <name type="scientific">Siphoviridae sp. ctWhl2</name>
    <dbReference type="NCBI Taxonomy" id="2827885"/>
    <lineage>
        <taxon>Viruses</taxon>
        <taxon>Duplodnaviria</taxon>
        <taxon>Heunggongvirae</taxon>
        <taxon>Uroviricota</taxon>
        <taxon>Caudoviricetes</taxon>
    </lineage>
</organism>
<protein>
    <submittedName>
        <fullName evidence="6">Portal protein</fullName>
    </submittedName>
</protein>
<keyword evidence="2" id="KW-1171">Viral genome ejection through host cell envelope</keyword>
<feature type="region of interest" description="Disordered" evidence="4">
    <location>
        <begin position="660"/>
        <end position="688"/>
    </location>
</feature>
<sequence length="725" mass="82486">MGNRIGGNNRNMAVFGFGRRNAVGRQYNGGNVSVMLPRYTTPPERNTRDWLEMFGRNPRLAVVDRIASDLSTCTGKLYRKDENGEEVEITDHPFLNFMAHPNPLYEMTSGACWRLQQIYLELKGEGYFVYEFDALGRPVELWPLPTHWVQQTPYVGYPYYEIRTTGGLIRQIPVDDIFCMKELNPLDPYKRGLGAAESLADEIETDEYAAKFQKKFFYNDATPTTLISMPGSSKDQRDRFRSEWNERFRGPFNSHGIATVDGNVTVTKLAENMRDMDMTEGRTFLRDAVLEHFGVPREIMGITESSNRATSEAAQYIYAQNVIMPRLNRREEAINTQILPFYGNDLVWHFDDVVPRSQEFDKAKGIDGWNAGLLTKDEARELLGMEPCKTGGDCFKITISDMFIGSNDDPAEVTTDLMQESTDVAEVTDDEDTGGMLSMSDRREHEEKSRTQNIGNLLAAAQKAQRAKFEVATMKFFKQQQKRLSGSLSGTEKADWSVWDVLMPYITENHVEDSAAWSALGEQEQKNLVEQFIGGLVNWPSEETAMEEIFKPLWKQTYDEGTRIAKQAYNIRGVDRPELLSQAKLHGGQRVRHVTQTTKENISRIVANGIEAGIGREKMADEILQEYEIQTRSRARLIADQETVMTLETGHYDMMQKSGATTKTWHHRPQKNPRDGSDGGPNHVKMDGETVPIDARFSNGLRYPCDPEGPARETIKCRCYVTYNR</sequence>
<evidence type="ECO:0000256" key="4">
    <source>
        <dbReference type="SAM" id="MobiDB-lite"/>
    </source>
</evidence>
<dbReference type="Pfam" id="PF04860">
    <property type="entry name" value="Phage_portal"/>
    <property type="match status" value="1"/>
</dbReference>
<name>A0A8S5SBT2_9CAUD</name>
<evidence type="ECO:0000256" key="3">
    <source>
        <dbReference type="ARBA" id="ARBA00023219"/>
    </source>
</evidence>
<keyword evidence="1" id="KW-1188">Viral release from host cell</keyword>
<evidence type="ECO:0000313" key="6">
    <source>
        <dbReference type="EMBL" id="DAF48398.1"/>
    </source>
</evidence>
<reference evidence="6" key="1">
    <citation type="journal article" date="2021" name="Proc. Natl. Acad. Sci. U.S.A.">
        <title>A Catalog of Tens of Thousands of Viruses from Human Metagenomes Reveals Hidden Associations with Chronic Diseases.</title>
        <authorList>
            <person name="Tisza M.J."/>
            <person name="Buck C.B."/>
        </authorList>
    </citation>
    <scope>NUCLEOTIDE SEQUENCE</scope>
    <source>
        <strain evidence="6">CtWhl2</strain>
    </source>
</reference>
<keyword evidence="3" id="KW-0231">Viral genome packaging</keyword>
<dbReference type="InterPro" id="IPR006528">
    <property type="entry name" value="Phage_head_morphogenesis_dom"/>
</dbReference>
<evidence type="ECO:0000256" key="2">
    <source>
        <dbReference type="ARBA" id="ARBA00023009"/>
    </source>
</evidence>
<evidence type="ECO:0000259" key="5">
    <source>
        <dbReference type="Pfam" id="PF04233"/>
    </source>
</evidence>
<keyword evidence="1" id="KW-0118">Viral capsid assembly</keyword>
<dbReference type="EMBL" id="BK032568">
    <property type="protein sequence ID" value="DAF48398.1"/>
    <property type="molecule type" value="Genomic_DNA"/>
</dbReference>
<keyword evidence="2" id="KW-1160">Virus entry into host cell</keyword>
<keyword evidence="2" id="KW-1162">Viral penetration into host cytoplasm</keyword>
<feature type="region of interest" description="Disordered" evidence="4">
    <location>
        <begin position="424"/>
        <end position="448"/>
    </location>
</feature>
<dbReference type="InterPro" id="IPR006944">
    <property type="entry name" value="Phage/GTA_portal"/>
</dbReference>
<dbReference type="Pfam" id="PF04233">
    <property type="entry name" value="Phage_Mu_F"/>
    <property type="match status" value="1"/>
</dbReference>
<evidence type="ECO:0000256" key="1">
    <source>
        <dbReference type="ARBA" id="ARBA00022950"/>
    </source>
</evidence>
<proteinExistence type="predicted"/>
<feature type="domain" description="Phage head morphogenesis" evidence="5">
    <location>
        <begin position="601"/>
        <end position="721"/>
    </location>
</feature>